<dbReference type="AlphaFoldDB" id="A0A9P5JZV1"/>
<accession>A0A9P5JZV1</accession>
<organism evidence="2 3">
    <name type="scientific">Russula ochroleuca</name>
    <dbReference type="NCBI Taxonomy" id="152965"/>
    <lineage>
        <taxon>Eukaryota</taxon>
        <taxon>Fungi</taxon>
        <taxon>Dikarya</taxon>
        <taxon>Basidiomycota</taxon>
        <taxon>Agaricomycotina</taxon>
        <taxon>Agaricomycetes</taxon>
        <taxon>Russulales</taxon>
        <taxon>Russulaceae</taxon>
        <taxon>Russula</taxon>
    </lineage>
</organism>
<reference evidence="2" key="2">
    <citation type="journal article" date="2020" name="Nat. Commun.">
        <title>Large-scale genome sequencing of mycorrhizal fungi provides insights into the early evolution of symbiotic traits.</title>
        <authorList>
            <person name="Miyauchi S."/>
            <person name="Kiss E."/>
            <person name="Kuo A."/>
            <person name="Drula E."/>
            <person name="Kohler A."/>
            <person name="Sanchez-Garcia M."/>
            <person name="Morin E."/>
            <person name="Andreopoulos B."/>
            <person name="Barry K.W."/>
            <person name="Bonito G."/>
            <person name="Buee M."/>
            <person name="Carver A."/>
            <person name="Chen C."/>
            <person name="Cichocki N."/>
            <person name="Clum A."/>
            <person name="Culley D."/>
            <person name="Crous P.W."/>
            <person name="Fauchery L."/>
            <person name="Girlanda M."/>
            <person name="Hayes R.D."/>
            <person name="Keri Z."/>
            <person name="LaButti K."/>
            <person name="Lipzen A."/>
            <person name="Lombard V."/>
            <person name="Magnuson J."/>
            <person name="Maillard F."/>
            <person name="Murat C."/>
            <person name="Nolan M."/>
            <person name="Ohm R.A."/>
            <person name="Pangilinan J."/>
            <person name="Pereira M.F."/>
            <person name="Perotto S."/>
            <person name="Peter M."/>
            <person name="Pfister S."/>
            <person name="Riley R."/>
            <person name="Sitrit Y."/>
            <person name="Stielow J.B."/>
            <person name="Szollosi G."/>
            <person name="Zifcakova L."/>
            <person name="Stursova M."/>
            <person name="Spatafora J.W."/>
            <person name="Tedersoo L."/>
            <person name="Vaario L.M."/>
            <person name="Yamada A."/>
            <person name="Yan M."/>
            <person name="Wang P."/>
            <person name="Xu J."/>
            <person name="Bruns T."/>
            <person name="Baldrian P."/>
            <person name="Vilgalys R."/>
            <person name="Dunand C."/>
            <person name="Henrissat B."/>
            <person name="Grigoriev I.V."/>
            <person name="Hibbett D."/>
            <person name="Nagy L.G."/>
            <person name="Martin F.M."/>
        </authorList>
    </citation>
    <scope>NUCLEOTIDE SEQUENCE</scope>
    <source>
        <strain evidence="2">Prilba</strain>
    </source>
</reference>
<feature type="signal peptide" evidence="1">
    <location>
        <begin position="1"/>
        <end position="24"/>
    </location>
</feature>
<feature type="chain" id="PRO_5040242815" description="Secreted protein" evidence="1">
    <location>
        <begin position="25"/>
        <end position="75"/>
    </location>
</feature>
<keyword evidence="3" id="KW-1185">Reference proteome</keyword>
<comment type="caution">
    <text evidence="2">The sequence shown here is derived from an EMBL/GenBank/DDBJ whole genome shotgun (WGS) entry which is preliminary data.</text>
</comment>
<proteinExistence type="predicted"/>
<reference evidence="2" key="1">
    <citation type="submission" date="2019-10" db="EMBL/GenBank/DDBJ databases">
        <authorList>
            <consortium name="DOE Joint Genome Institute"/>
            <person name="Kuo A."/>
            <person name="Miyauchi S."/>
            <person name="Kiss E."/>
            <person name="Drula E."/>
            <person name="Kohler A."/>
            <person name="Sanchez-Garcia M."/>
            <person name="Andreopoulos B."/>
            <person name="Barry K.W."/>
            <person name="Bonito G."/>
            <person name="Buee M."/>
            <person name="Carver A."/>
            <person name="Chen C."/>
            <person name="Cichocki N."/>
            <person name="Clum A."/>
            <person name="Culley D."/>
            <person name="Crous P.W."/>
            <person name="Fauchery L."/>
            <person name="Girlanda M."/>
            <person name="Hayes R."/>
            <person name="Keri Z."/>
            <person name="LaButti K."/>
            <person name="Lipzen A."/>
            <person name="Lombard V."/>
            <person name="Magnuson J."/>
            <person name="Maillard F."/>
            <person name="Morin E."/>
            <person name="Murat C."/>
            <person name="Nolan M."/>
            <person name="Ohm R."/>
            <person name="Pangilinan J."/>
            <person name="Pereira M."/>
            <person name="Perotto S."/>
            <person name="Peter M."/>
            <person name="Riley R."/>
            <person name="Sitrit Y."/>
            <person name="Stielow B."/>
            <person name="Szollosi G."/>
            <person name="Zifcakova L."/>
            <person name="Stursova M."/>
            <person name="Spatafora J.W."/>
            <person name="Tedersoo L."/>
            <person name="Vaario L.-M."/>
            <person name="Yamada A."/>
            <person name="Yan M."/>
            <person name="Wang P."/>
            <person name="Xu J."/>
            <person name="Bruns T."/>
            <person name="Baldrian P."/>
            <person name="Vilgalys R."/>
            <person name="Henrissat B."/>
            <person name="Grigoriev I.V."/>
            <person name="Hibbett D."/>
            <person name="Nagy L.G."/>
            <person name="Martin F.M."/>
        </authorList>
    </citation>
    <scope>NUCLEOTIDE SEQUENCE</scope>
    <source>
        <strain evidence="2">Prilba</strain>
    </source>
</reference>
<protein>
    <recommendedName>
        <fullName evidence="4">Secreted protein</fullName>
    </recommendedName>
</protein>
<dbReference type="EMBL" id="WHVB01000023">
    <property type="protein sequence ID" value="KAF8471439.1"/>
    <property type="molecule type" value="Genomic_DNA"/>
</dbReference>
<evidence type="ECO:0008006" key="4">
    <source>
        <dbReference type="Google" id="ProtNLM"/>
    </source>
</evidence>
<name>A0A9P5JZV1_9AGAM</name>
<sequence length="75" mass="8060">MIVLRIANFKIRIWAAATARLVSAVQSSASSRGAPVKAGFHKLRSVVGIVRALLRKGCGEAPLQRAPSRTGKFCR</sequence>
<evidence type="ECO:0000313" key="2">
    <source>
        <dbReference type="EMBL" id="KAF8471439.1"/>
    </source>
</evidence>
<dbReference type="Proteomes" id="UP000759537">
    <property type="component" value="Unassembled WGS sequence"/>
</dbReference>
<keyword evidence="1" id="KW-0732">Signal</keyword>
<evidence type="ECO:0000256" key="1">
    <source>
        <dbReference type="SAM" id="SignalP"/>
    </source>
</evidence>
<gene>
    <name evidence="2" type="ORF">DFH94DRAFT_769535</name>
</gene>
<evidence type="ECO:0000313" key="3">
    <source>
        <dbReference type="Proteomes" id="UP000759537"/>
    </source>
</evidence>